<dbReference type="AlphaFoldDB" id="A0AAD9Y8B8"/>
<evidence type="ECO:0000313" key="2">
    <source>
        <dbReference type="EMBL" id="KAK2749357.1"/>
    </source>
</evidence>
<proteinExistence type="predicted"/>
<sequence length="275" mass="31586">MRRVCPRQPWPGIPPTIVQPAPSHDGAPTFAAYEIFQDTPEDLKPEDFEAAVRPLRPPFGIVVYDTTHTARPARSAQLARAVFDRTYWYRRKRYHRPDRFEVVTLPLPQSSTDAERAEACIRHHEEEIRSRTSIPHEPEAVSWFLPAQIMDSSHARRIIAINRLEENDGDEEVEVASWEESMSNEEYAIEYAACMNPEASRSGSFVSISWQPRKELWLSHKGRDYNPDIDRGMSTPCYGFEVLGNICMELVSAVDVFYNHFVPDGVLDLQLEKAR</sequence>
<accession>A0AAD9Y8B8</accession>
<dbReference type="Proteomes" id="UP001281614">
    <property type="component" value="Unassembled WGS sequence"/>
</dbReference>
<evidence type="ECO:0000313" key="3">
    <source>
        <dbReference type="Proteomes" id="UP001281614"/>
    </source>
</evidence>
<comment type="caution">
    <text evidence="2">The sequence shown here is derived from an EMBL/GenBank/DDBJ whole genome shotgun (WGS) entry which is preliminary data.</text>
</comment>
<reference evidence="2" key="1">
    <citation type="submission" date="2023-02" db="EMBL/GenBank/DDBJ databases">
        <title>Colletotrichum kahawae CIFC_Que2 genome sequencing and assembly.</title>
        <authorList>
            <person name="Baroncelli R."/>
        </authorList>
    </citation>
    <scope>NUCLEOTIDE SEQUENCE</scope>
    <source>
        <strain evidence="2">CIFC_Que2</strain>
    </source>
</reference>
<keyword evidence="3" id="KW-1185">Reference proteome</keyword>
<gene>
    <name evidence="2" type="ORF">CKAH01_18027</name>
</gene>
<feature type="region of interest" description="Disordered" evidence="1">
    <location>
        <begin position="1"/>
        <end position="24"/>
    </location>
</feature>
<protein>
    <submittedName>
        <fullName evidence="2">Arca-like protein</fullName>
    </submittedName>
</protein>
<name>A0AAD9Y8B8_COLKA</name>
<evidence type="ECO:0000256" key="1">
    <source>
        <dbReference type="SAM" id="MobiDB-lite"/>
    </source>
</evidence>
<dbReference type="EMBL" id="VYYT01000277">
    <property type="protein sequence ID" value="KAK2749357.1"/>
    <property type="molecule type" value="Genomic_DNA"/>
</dbReference>
<organism evidence="2 3">
    <name type="scientific">Colletotrichum kahawae</name>
    <name type="common">Coffee berry disease fungus</name>
    <dbReference type="NCBI Taxonomy" id="34407"/>
    <lineage>
        <taxon>Eukaryota</taxon>
        <taxon>Fungi</taxon>
        <taxon>Dikarya</taxon>
        <taxon>Ascomycota</taxon>
        <taxon>Pezizomycotina</taxon>
        <taxon>Sordariomycetes</taxon>
        <taxon>Hypocreomycetidae</taxon>
        <taxon>Glomerellales</taxon>
        <taxon>Glomerellaceae</taxon>
        <taxon>Colletotrichum</taxon>
        <taxon>Colletotrichum gloeosporioides species complex</taxon>
    </lineage>
</organism>